<dbReference type="Proteomes" id="UP001066276">
    <property type="component" value="Chromosome 4_2"/>
</dbReference>
<dbReference type="EMBL" id="JANPWB010000008">
    <property type="protein sequence ID" value="KAJ1164672.1"/>
    <property type="molecule type" value="Genomic_DNA"/>
</dbReference>
<keyword evidence="3" id="KW-1185">Reference proteome</keyword>
<organism evidence="2 3">
    <name type="scientific">Pleurodeles waltl</name>
    <name type="common">Iberian ribbed newt</name>
    <dbReference type="NCBI Taxonomy" id="8319"/>
    <lineage>
        <taxon>Eukaryota</taxon>
        <taxon>Metazoa</taxon>
        <taxon>Chordata</taxon>
        <taxon>Craniata</taxon>
        <taxon>Vertebrata</taxon>
        <taxon>Euteleostomi</taxon>
        <taxon>Amphibia</taxon>
        <taxon>Batrachia</taxon>
        <taxon>Caudata</taxon>
        <taxon>Salamandroidea</taxon>
        <taxon>Salamandridae</taxon>
        <taxon>Pleurodelinae</taxon>
        <taxon>Pleurodeles</taxon>
    </lineage>
</organism>
<reference evidence="2" key="1">
    <citation type="journal article" date="2022" name="bioRxiv">
        <title>Sequencing and chromosome-scale assembly of the giantPleurodeles waltlgenome.</title>
        <authorList>
            <person name="Brown T."/>
            <person name="Elewa A."/>
            <person name="Iarovenko S."/>
            <person name="Subramanian E."/>
            <person name="Araus A.J."/>
            <person name="Petzold A."/>
            <person name="Susuki M."/>
            <person name="Suzuki K.-i.T."/>
            <person name="Hayashi T."/>
            <person name="Toyoda A."/>
            <person name="Oliveira C."/>
            <person name="Osipova E."/>
            <person name="Leigh N.D."/>
            <person name="Simon A."/>
            <person name="Yun M.H."/>
        </authorList>
    </citation>
    <scope>NUCLEOTIDE SEQUENCE</scope>
    <source>
        <strain evidence="2">20211129_DDA</strain>
        <tissue evidence="2">Liver</tissue>
    </source>
</reference>
<evidence type="ECO:0000313" key="3">
    <source>
        <dbReference type="Proteomes" id="UP001066276"/>
    </source>
</evidence>
<name>A0AAV7SKW5_PLEWA</name>
<evidence type="ECO:0000313" key="2">
    <source>
        <dbReference type="EMBL" id="KAJ1164672.1"/>
    </source>
</evidence>
<feature type="region of interest" description="Disordered" evidence="1">
    <location>
        <begin position="58"/>
        <end position="116"/>
    </location>
</feature>
<accession>A0AAV7SKW5</accession>
<sequence length="116" mass="13214">MADRAAYYWPPLPVFGKMDRVHPKWRLPLCEEGVESRAECCSRRGERHLEPRRWRRAVPAERRGTGETSIEIGAGACAPGTPGEHPGPAPEEARWRHREKGTDESAEGPWLLRPYM</sequence>
<protein>
    <submittedName>
        <fullName evidence="2">Uncharacterized protein</fullName>
    </submittedName>
</protein>
<comment type="caution">
    <text evidence="2">The sequence shown here is derived from an EMBL/GenBank/DDBJ whole genome shotgun (WGS) entry which is preliminary data.</text>
</comment>
<proteinExistence type="predicted"/>
<gene>
    <name evidence="2" type="ORF">NDU88_005106</name>
</gene>
<dbReference type="AlphaFoldDB" id="A0AAV7SKW5"/>
<evidence type="ECO:0000256" key="1">
    <source>
        <dbReference type="SAM" id="MobiDB-lite"/>
    </source>
</evidence>